<reference evidence="1" key="2">
    <citation type="submission" date="2018-04" db="EMBL/GenBank/DDBJ databases">
        <title>OnivRS2 (Oryza nivara Reference Sequence Version 2).</title>
        <authorList>
            <person name="Zhang J."/>
            <person name="Kudrna D."/>
            <person name="Lee S."/>
            <person name="Talag J."/>
            <person name="Rajasekar S."/>
            <person name="Welchert J."/>
            <person name="Hsing Y.-I."/>
            <person name="Wing R.A."/>
        </authorList>
    </citation>
    <scope>NUCLEOTIDE SEQUENCE [LARGE SCALE GENOMIC DNA]</scope>
    <source>
        <strain evidence="1">SL10</strain>
    </source>
</reference>
<dbReference type="Proteomes" id="UP000006591">
    <property type="component" value="Chromosome 8"/>
</dbReference>
<proteinExistence type="predicted"/>
<dbReference type="EnsemblPlants" id="ONIVA08G13040.2">
    <property type="protein sequence ID" value="ONIVA08G13040.2"/>
    <property type="gene ID" value="ONIVA08G13040"/>
</dbReference>
<accession>A0A0E0IAX7</accession>
<dbReference type="AlphaFoldDB" id="A0A0E0IAX7"/>
<reference evidence="1" key="1">
    <citation type="submission" date="2015-04" db="UniProtKB">
        <authorList>
            <consortium name="EnsemblPlants"/>
        </authorList>
    </citation>
    <scope>IDENTIFICATION</scope>
    <source>
        <strain evidence="1">SL10</strain>
    </source>
</reference>
<dbReference type="HOGENOM" id="CLU_2296255_0_0_1"/>
<dbReference type="Gramene" id="ONIVA08G13040.2">
    <property type="protein sequence ID" value="ONIVA08G13040.2"/>
    <property type="gene ID" value="ONIVA08G13040"/>
</dbReference>
<evidence type="ECO:0000313" key="1">
    <source>
        <dbReference type="EnsemblPlants" id="ONIVA08G13040.2"/>
    </source>
</evidence>
<name>A0A0E0IAX7_ORYNI</name>
<keyword evidence="2" id="KW-1185">Reference proteome</keyword>
<protein>
    <submittedName>
        <fullName evidence="1">Uncharacterized protein</fullName>
    </submittedName>
</protein>
<evidence type="ECO:0000313" key="2">
    <source>
        <dbReference type="Proteomes" id="UP000006591"/>
    </source>
</evidence>
<organism evidence="1">
    <name type="scientific">Oryza nivara</name>
    <name type="common">Indian wild rice</name>
    <name type="synonym">Oryza sativa f. spontanea</name>
    <dbReference type="NCBI Taxonomy" id="4536"/>
    <lineage>
        <taxon>Eukaryota</taxon>
        <taxon>Viridiplantae</taxon>
        <taxon>Streptophyta</taxon>
        <taxon>Embryophyta</taxon>
        <taxon>Tracheophyta</taxon>
        <taxon>Spermatophyta</taxon>
        <taxon>Magnoliopsida</taxon>
        <taxon>Liliopsida</taxon>
        <taxon>Poales</taxon>
        <taxon>Poaceae</taxon>
        <taxon>BOP clade</taxon>
        <taxon>Oryzoideae</taxon>
        <taxon>Oryzeae</taxon>
        <taxon>Oryzinae</taxon>
        <taxon>Oryza</taxon>
    </lineage>
</organism>
<sequence length="101" mass="10827">MPSSVDYAVGTGADDDAVAAFKVKLLVSDLKPHHGCLVGLVVWCPAERQEDLDRADAAARELEAAAGGSPVDLERDMDKLQGRDVTLNYQFKATNSSHESL</sequence>